<dbReference type="PANTHER" id="PTHR30153:SF2">
    <property type="entry name" value="REPLICATIVE DNA HELICASE"/>
    <property type="match status" value="1"/>
</dbReference>
<keyword evidence="2" id="KW-0235">DNA replication</keyword>
<evidence type="ECO:0000256" key="7">
    <source>
        <dbReference type="ARBA" id="ARBA00023125"/>
    </source>
</evidence>
<sequence length="450" mass="48729">MDNSIRAYEANLLGALMSPGFDATDACESLKPQWFSVERHRHIYSAWLDLRQKGFCTDIVSVHDALTVKLGNQQSLLGDLAEMSQYALHGESSVRNNIRAIRNNGKKLELKSKLIEALHNVDASDSYDMAIAGAASALDESIASGSERGIVTASEIAQMGLAFVQDRIDGKFEGLKTGIDELDELMFGGLRGGELVTLFGPPKGGKTTAATTFLENIALSNARPVILVFSREMGEVQLAVRHFASLGGASARNLLTGHITDEDYDGIAAAVGRISDLNIVYDLDSNTPSQIALKVAQVKRKYGKIDLVMVDHIGLVASDKQRKSRAEEVTDITWALKTLAKKQNVPVLMIAQQNRNYSARKDKTPMLADLAESSSIEKDSDILIGVLAHRDGELRGWTELHVVGARMGEIGVAVAQFGGNRLRNGSREEFVGLKARAGQASGGKYFGDIE</sequence>
<evidence type="ECO:0000256" key="4">
    <source>
        <dbReference type="ARBA" id="ARBA00022801"/>
    </source>
</evidence>
<dbReference type="PANTHER" id="PTHR30153">
    <property type="entry name" value="REPLICATIVE DNA HELICASE DNAB"/>
    <property type="match status" value="1"/>
</dbReference>
<dbReference type="SUPFAM" id="SSF52540">
    <property type="entry name" value="P-loop containing nucleoside triphosphate hydrolases"/>
    <property type="match status" value="1"/>
</dbReference>
<keyword evidence="5 12" id="KW-0347">Helicase</keyword>
<keyword evidence="8" id="KW-0413">Isomerase</keyword>
<keyword evidence="4" id="KW-0378">Hydrolase</keyword>
<dbReference type="InterPro" id="IPR007694">
    <property type="entry name" value="DNA_helicase_DnaB-like_C"/>
</dbReference>
<dbReference type="InterPro" id="IPR016136">
    <property type="entry name" value="DNA_helicase_N/primase_C"/>
</dbReference>
<dbReference type="GO" id="GO:0006260">
    <property type="term" value="P:DNA replication"/>
    <property type="evidence" value="ECO:0007669"/>
    <property type="project" value="UniProtKB-KW"/>
</dbReference>
<reference evidence="12" key="1">
    <citation type="submission" date="2020-05" db="EMBL/GenBank/DDBJ databases">
        <authorList>
            <person name="Chiriac C."/>
            <person name="Salcher M."/>
            <person name="Ghai R."/>
            <person name="Kavagutti S V."/>
        </authorList>
    </citation>
    <scope>NUCLEOTIDE SEQUENCE</scope>
</reference>
<proteinExistence type="inferred from homology"/>
<evidence type="ECO:0000256" key="3">
    <source>
        <dbReference type="ARBA" id="ARBA00022741"/>
    </source>
</evidence>
<evidence type="ECO:0000259" key="11">
    <source>
        <dbReference type="PROSITE" id="PS51199"/>
    </source>
</evidence>
<gene>
    <name evidence="12" type="ORF">UFOVP150_36</name>
</gene>
<dbReference type="Pfam" id="PF03796">
    <property type="entry name" value="DnaB_C"/>
    <property type="match status" value="1"/>
</dbReference>
<dbReference type="Pfam" id="PF00772">
    <property type="entry name" value="DnaB"/>
    <property type="match status" value="1"/>
</dbReference>
<dbReference type="GO" id="GO:0003677">
    <property type="term" value="F:DNA binding"/>
    <property type="evidence" value="ECO:0007669"/>
    <property type="project" value="UniProtKB-KW"/>
</dbReference>
<dbReference type="GO" id="GO:0016787">
    <property type="term" value="F:hydrolase activity"/>
    <property type="evidence" value="ECO:0007669"/>
    <property type="project" value="UniProtKB-KW"/>
</dbReference>
<dbReference type="Gene3D" id="3.40.50.300">
    <property type="entry name" value="P-loop containing nucleotide triphosphate hydrolases"/>
    <property type="match status" value="1"/>
</dbReference>
<keyword evidence="3" id="KW-0547">Nucleotide-binding</keyword>
<dbReference type="InterPro" id="IPR007693">
    <property type="entry name" value="DNA_helicase_DnaB-like_N"/>
</dbReference>
<dbReference type="EMBL" id="LR798199">
    <property type="protein sequence ID" value="CAB5155903.1"/>
    <property type="molecule type" value="Genomic_DNA"/>
</dbReference>
<dbReference type="Gene3D" id="1.10.860.10">
    <property type="entry name" value="DNAb Helicase, Chain A"/>
    <property type="match status" value="1"/>
</dbReference>
<evidence type="ECO:0000313" key="12">
    <source>
        <dbReference type="EMBL" id="CAB5155903.1"/>
    </source>
</evidence>
<name>A0A6J7WA38_9CAUD</name>
<evidence type="ECO:0000256" key="9">
    <source>
        <dbReference type="ARBA" id="ARBA00044969"/>
    </source>
</evidence>
<organism evidence="12">
    <name type="scientific">uncultured Caudovirales phage</name>
    <dbReference type="NCBI Taxonomy" id="2100421"/>
    <lineage>
        <taxon>Viruses</taxon>
        <taxon>Duplodnaviria</taxon>
        <taxon>Heunggongvirae</taxon>
        <taxon>Uroviricota</taxon>
        <taxon>Caudoviricetes</taxon>
        <taxon>Peduoviridae</taxon>
        <taxon>Maltschvirus</taxon>
        <taxon>Maltschvirus maltsch</taxon>
    </lineage>
</organism>
<evidence type="ECO:0000256" key="8">
    <source>
        <dbReference type="ARBA" id="ARBA00023235"/>
    </source>
</evidence>
<evidence type="ECO:0000256" key="2">
    <source>
        <dbReference type="ARBA" id="ARBA00022705"/>
    </source>
</evidence>
<evidence type="ECO:0000256" key="1">
    <source>
        <dbReference type="ARBA" id="ARBA00008428"/>
    </source>
</evidence>
<dbReference type="GO" id="GO:0043139">
    <property type="term" value="F:5'-3' DNA helicase activity"/>
    <property type="evidence" value="ECO:0007669"/>
    <property type="project" value="UniProtKB-EC"/>
</dbReference>
<evidence type="ECO:0000256" key="5">
    <source>
        <dbReference type="ARBA" id="ARBA00022806"/>
    </source>
</evidence>
<dbReference type="InterPro" id="IPR036185">
    <property type="entry name" value="DNA_heli_DnaB-like_N_sf"/>
</dbReference>
<dbReference type="SUPFAM" id="SSF48024">
    <property type="entry name" value="N-terminal domain of DnaB helicase"/>
    <property type="match status" value="1"/>
</dbReference>
<dbReference type="GO" id="GO:0005524">
    <property type="term" value="F:ATP binding"/>
    <property type="evidence" value="ECO:0007669"/>
    <property type="project" value="UniProtKB-KW"/>
</dbReference>
<comment type="similarity">
    <text evidence="1">Belongs to the helicase family. DnaB subfamily.</text>
</comment>
<feature type="domain" description="SF4 helicase" evidence="11">
    <location>
        <begin position="168"/>
        <end position="431"/>
    </location>
</feature>
<dbReference type="PROSITE" id="PS51199">
    <property type="entry name" value="SF4_HELICASE"/>
    <property type="match status" value="1"/>
</dbReference>
<evidence type="ECO:0000256" key="6">
    <source>
        <dbReference type="ARBA" id="ARBA00022840"/>
    </source>
</evidence>
<dbReference type="EC" id="5.6.2.3" evidence="9"/>
<keyword evidence="7" id="KW-0238">DNA-binding</keyword>
<protein>
    <recommendedName>
        <fullName evidence="9">DNA 5'-3' helicase</fullName>
        <ecNumber evidence="9">5.6.2.3</ecNumber>
    </recommendedName>
</protein>
<accession>A0A6J7WA38</accession>
<keyword evidence="6" id="KW-0067">ATP-binding</keyword>
<evidence type="ECO:0000256" key="10">
    <source>
        <dbReference type="ARBA" id="ARBA00048954"/>
    </source>
</evidence>
<dbReference type="InterPro" id="IPR027417">
    <property type="entry name" value="P-loop_NTPase"/>
</dbReference>
<comment type="catalytic activity">
    <reaction evidence="10">
        <text>ATP + H2O = ADP + phosphate + H(+)</text>
        <dbReference type="Rhea" id="RHEA:13065"/>
        <dbReference type="ChEBI" id="CHEBI:15377"/>
        <dbReference type="ChEBI" id="CHEBI:15378"/>
        <dbReference type="ChEBI" id="CHEBI:30616"/>
        <dbReference type="ChEBI" id="CHEBI:43474"/>
        <dbReference type="ChEBI" id="CHEBI:456216"/>
        <dbReference type="EC" id="5.6.2.3"/>
    </reaction>
</comment>